<sequence>MLLGCHFLARSAHLSITVTPTESPFCTQQLCTASAASAALFLPPESCRHLKSVAAVHRLPSGIYKTGRSCPLSGTRYLLESSVLMRLPPADCTAMAVVLFSDVAPAAGWRRRTGGHVRRAAIGARFPRVSVHGTHGTAYA</sequence>
<reference evidence="1" key="2">
    <citation type="journal article" date="2015" name="Data Brief">
        <title>Shoot transcriptome of the giant reed, Arundo donax.</title>
        <authorList>
            <person name="Barrero R.A."/>
            <person name="Guerrero F.D."/>
            <person name="Moolhuijzen P."/>
            <person name="Goolsby J.A."/>
            <person name="Tidwell J."/>
            <person name="Bellgard S.E."/>
            <person name="Bellgard M.I."/>
        </authorList>
    </citation>
    <scope>NUCLEOTIDE SEQUENCE</scope>
    <source>
        <tissue evidence="1">Shoot tissue taken approximately 20 cm above the soil surface</tissue>
    </source>
</reference>
<dbReference type="AlphaFoldDB" id="A0A0A8ZVZ0"/>
<reference evidence="1" key="1">
    <citation type="submission" date="2014-09" db="EMBL/GenBank/DDBJ databases">
        <authorList>
            <person name="Magalhaes I.L.F."/>
            <person name="Oliveira U."/>
            <person name="Santos F.R."/>
            <person name="Vidigal T.H.D.A."/>
            <person name="Brescovit A.D."/>
            <person name="Santos A.J."/>
        </authorList>
    </citation>
    <scope>NUCLEOTIDE SEQUENCE</scope>
    <source>
        <tissue evidence="1">Shoot tissue taken approximately 20 cm above the soil surface</tissue>
    </source>
</reference>
<dbReference type="EMBL" id="GBRH01258938">
    <property type="protein sequence ID" value="JAD38957.1"/>
    <property type="molecule type" value="Transcribed_RNA"/>
</dbReference>
<name>A0A0A8ZVZ0_ARUDO</name>
<proteinExistence type="predicted"/>
<organism evidence="1">
    <name type="scientific">Arundo donax</name>
    <name type="common">Giant reed</name>
    <name type="synonym">Donax arundinaceus</name>
    <dbReference type="NCBI Taxonomy" id="35708"/>
    <lineage>
        <taxon>Eukaryota</taxon>
        <taxon>Viridiplantae</taxon>
        <taxon>Streptophyta</taxon>
        <taxon>Embryophyta</taxon>
        <taxon>Tracheophyta</taxon>
        <taxon>Spermatophyta</taxon>
        <taxon>Magnoliopsida</taxon>
        <taxon>Liliopsida</taxon>
        <taxon>Poales</taxon>
        <taxon>Poaceae</taxon>
        <taxon>PACMAD clade</taxon>
        <taxon>Arundinoideae</taxon>
        <taxon>Arundineae</taxon>
        <taxon>Arundo</taxon>
    </lineage>
</organism>
<evidence type="ECO:0000313" key="1">
    <source>
        <dbReference type="EMBL" id="JAD38957.1"/>
    </source>
</evidence>
<accession>A0A0A8ZVZ0</accession>
<protein>
    <submittedName>
        <fullName evidence="1">Uncharacterized protein</fullName>
    </submittedName>
</protein>